<proteinExistence type="predicted"/>
<keyword evidence="1" id="KW-1133">Transmembrane helix</keyword>
<sequence length="94" mass="10201">MSSGPIGAKRSCGDSDTIIGCHSFFFPGHHGSFFRLRKWELLSAECGGFKICFVCVLLLLLLLWPHGPLCLEQPFSCGWVSGTVDGGTRPDLEG</sequence>
<reference evidence="2" key="1">
    <citation type="submission" date="2016-12" db="EMBL/GenBank/DDBJ databases">
        <title>The genomes of Aspergillus section Nigri reveals drivers in fungal speciation.</title>
        <authorList>
            <consortium name="DOE Joint Genome Institute"/>
            <person name="Vesth T.C."/>
            <person name="Nybo J."/>
            <person name="Theobald S."/>
            <person name="Brandl J."/>
            <person name="Frisvad J.C."/>
            <person name="Nielsen K.F."/>
            <person name="Lyhne E.K."/>
            <person name="Kogle M.E."/>
            <person name="Kuo A."/>
            <person name="Riley R."/>
            <person name="Clum A."/>
            <person name="Nolan M."/>
            <person name="Lipzen A."/>
            <person name="Salamov A."/>
            <person name="Henrissat B."/>
            <person name="Wiebenga A."/>
            <person name="De Vries R.P."/>
            <person name="Grigoriev I.V."/>
            <person name="Mortensen U.H."/>
            <person name="Andersen M.R."/>
            <person name="Baker S.E."/>
        </authorList>
    </citation>
    <scope>NUCLEOTIDE SEQUENCE [LARGE SCALE GENOMIC DNA]</scope>
    <source>
        <strain evidence="2">CBS 113365</strain>
    </source>
</reference>
<gene>
    <name evidence="2" type="ORF">BO88DRAFT_51839</name>
</gene>
<evidence type="ECO:0000313" key="3">
    <source>
        <dbReference type="Proteomes" id="UP000248405"/>
    </source>
</evidence>
<accession>A0A319C058</accession>
<dbReference type="EMBL" id="KZ821625">
    <property type="protein sequence ID" value="PYH68808.1"/>
    <property type="molecule type" value="Genomic_DNA"/>
</dbReference>
<keyword evidence="3" id="KW-1185">Reference proteome</keyword>
<feature type="transmembrane region" description="Helical" evidence="1">
    <location>
        <begin position="41"/>
        <end position="64"/>
    </location>
</feature>
<keyword evidence="1" id="KW-0812">Transmembrane</keyword>
<dbReference type="Proteomes" id="UP000248405">
    <property type="component" value="Unassembled WGS sequence"/>
</dbReference>
<name>A0A319C058_ASPVC</name>
<dbReference type="GeneID" id="37217525"/>
<organism evidence="2 3">
    <name type="scientific">Aspergillus vadensis (strain CBS 113365 / IMI 142717 / IBT 24658)</name>
    <dbReference type="NCBI Taxonomy" id="1448311"/>
    <lineage>
        <taxon>Eukaryota</taxon>
        <taxon>Fungi</taxon>
        <taxon>Dikarya</taxon>
        <taxon>Ascomycota</taxon>
        <taxon>Pezizomycotina</taxon>
        <taxon>Eurotiomycetes</taxon>
        <taxon>Eurotiomycetidae</taxon>
        <taxon>Eurotiales</taxon>
        <taxon>Aspergillaceae</taxon>
        <taxon>Aspergillus</taxon>
        <taxon>Aspergillus subgen. Circumdati</taxon>
    </lineage>
</organism>
<dbReference type="RefSeq" id="XP_025562602.1">
    <property type="nucleotide sequence ID" value="XM_025712933.1"/>
</dbReference>
<evidence type="ECO:0000313" key="2">
    <source>
        <dbReference type="EMBL" id="PYH68808.1"/>
    </source>
</evidence>
<evidence type="ECO:0000256" key="1">
    <source>
        <dbReference type="SAM" id="Phobius"/>
    </source>
</evidence>
<protein>
    <submittedName>
        <fullName evidence="2">Uncharacterized protein</fullName>
    </submittedName>
</protein>
<dbReference type="AlphaFoldDB" id="A0A319C058"/>
<dbReference type="OrthoDB" id="10610836at2759"/>
<keyword evidence="1" id="KW-0472">Membrane</keyword>